<dbReference type="Gene3D" id="1.10.287.130">
    <property type="match status" value="1"/>
</dbReference>
<keyword evidence="8" id="KW-0472">Membrane</keyword>
<evidence type="ECO:0000256" key="5">
    <source>
        <dbReference type="ARBA" id="ARBA00022679"/>
    </source>
</evidence>
<dbReference type="InterPro" id="IPR050351">
    <property type="entry name" value="BphY/WalK/GraS-like"/>
</dbReference>
<evidence type="ECO:0000256" key="3">
    <source>
        <dbReference type="ARBA" id="ARBA00012438"/>
    </source>
</evidence>
<comment type="catalytic activity">
    <reaction evidence="1">
        <text>ATP + protein L-histidine = ADP + protein N-phospho-L-histidine.</text>
        <dbReference type="EC" id="2.7.13.3"/>
    </reaction>
</comment>
<dbReference type="PROSITE" id="PS50109">
    <property type="entry name" value="HIS_KIN"/>
    <property type="match status" value="1"/>
</dbReference>
<evidence type="ECO:0000256" key="2">
    <source>
        <dbReference type="ARBA" id="ARBA00004370"/>
    </source>
</evidence>
<proteinExistence type="predicted"/>
<evidence type="ECO:0000256" key="6">
    <source>
        <dbReference type="ARBA" id="ARBA00022777"/>
    </source>
</evidence>
<evidence type="ECO:0000313" key="11">
    <source>
        <dbReference type="Proteomes" id="UP000823877"/>
    </source>
</evidence>
<dbReference type="InterPro" id="IPR003661">
    <property type="entry name" value="HisK_dim/P_dom"/>
</dbReference>
<keyword evidence="8" id="KW-0812">Transmembrane</keyword>
<dbReference type="InterPro" id="IPR005467">
    <property type="entry name" value="His_kinase_dom"/>
</dbReference>
<keyword evidence="8" id="KW-1133">Transmembrane helix</keyword>
<dbReference type="GO" id="GO:0000155">
    <property type="term" value="F:phosphorelay sensor kinase activity"/>
    <property type="evidence" value="ECO:0007669"/>
    <property type="project" value="InterPro"/>
</dbReference>
<evidence type="ECO:0000256" key="1">
    <source>
        <dbReference type="ARBA" id="ARBA00000085"/>
    </source>
</evidence>
<dbReference type="InterPro" id="IPR036097">
    <property type="entry name" value="HisK_dim/P_sf"/>
</dbReference>
<dbReference type="GO" id="GO:0005886">
    <property type="term" value="C:plasma membrane"/>
    <property type="evidence" value="ECO:0007669"/>
    <property type="project" value="TreeGrafter"/>
</dbReference>
<comment type="caution">
    <text evidence="10">The sequence shown here is derived from an EMBL/GenBank/DDBJ whole genome shotgun (WGS) entry which is preliminary data.</text>
</comment>
<keyword evidence="5" id="KW-0808">Transferase</keyword>
<dbReference type="Proteomes" id="UP000823877">
    <property type="component" value="Unassembled WGS sequence"/>
</dbReference>
<evidence type="ECO:0000256" key="8">
    <source>
        <dbReference type="SAM" id="Phobius"/>
    </source>
</evidence>
<comment type="subcellular location">
    <subcellularLocation>
        <location evidence="2">Membrane</location>
    </subcellularLocation>
</comment>
<evidence type="ECO:0000313" key="10">
    <source>
        <dbReference type="EMBL" id="HJB75400.1"/>
    </source>
</evidence>
<dbReference type="CDD" id="cd00075">
    <property type="entry name" value="HATPase"/>
    <property type="match status" value="1"/>
</dbReference>
<name>A0A9D2MIF7_9FIRM</name>
<dbReference type="Pfam" id="PF00512">
    <property type="entry name" value="HisKA"/>
    <property type="match status" value="1"/>
</dbReference>
<dbReference type="SUPFAM" id="SSF55874">
    <property type="entry name" value="ATPase domain of HSP90 chaperone/DNA topoisomerase II/histidine kinase"/>
    <property type="match status" value="1"/>
</dbReference>
<dbReference type="GO" id="GO:0004721">
    <property type="term" value="F:phosphoprotein phosphatase activity"/>
    <property type="evidence" value="ECO:0007669"/>
    <property type="project" value="TreeGrafter"/>
</dbReference>
<dbReference type="SMART" id="SM00387">
    <property type="entry name" value="HATPase_c"/>
    <property type="match status" value="1"/>
</dbReference>
<dbReference type="PANTHER" id="PTHR45453:SF1">
    <property type="entry name" value="PHOSPHATE REGULON SENSOR PROTEIN PHOR"/>
    <property type="match status" value="1"/>
</dbReference>
<feature type="transmembrane region" description="Helical" evidence="8">
    <location>
        <begin position="34"/>
        <end position="50"/>
    </location>
</feature>
<dbReference type="InterPro" id="IPR036890">
    <property type="entry name" value="HATPase_C_sf"/>
</dbReference>
<reference evidence="10" key="1">
    <citation type="journal article" date="2021" name="PeerJ">
        <title>Extensive microbial diversity within the chicken gut microbiome revealed by metagenomics and culture.</title>
        <authorList>
            <person name="Gilroy R."/>
            <person name="Ravi A."/>
            <person name="Getino M."/>
            <person name="Pursley I."/>
            <person name="Horton D.L."/>
            <person name="Alikhan N.F."/>
            <person name="Baker D."/>
            <person name="Gharbi K."/>
            <person name="Hall N."/>
            <person name="Watson M."/>
            <person name="Adriaenssens E.M."/>
            <person name="Foster-Nyarko E."/>
            <person name="Jarju S."/>
            <person name="Secka A."/>
            <person name="Antonio M."/>
            <person name="Oren A."/>
            <person name="Chaudhuri R.R."/>
            <person name="La Ragione R."/>
            <person name="Hildebrand F."/>
            <person name="Pallen M.J."/>
        </authorList>
    </citation>
    <scope>NUCLEOTIDE SEQUENCE</scope>
    <source>
        <strain evidence="10">CHK188-16595</strain>
    </source>
</reference>
<dbReference type="PROSITE" id="PS51257">
    <property type="entry name" value="PROKAR_LIPOPROTEIN"/>
    <property type="match status" value="1"/>
</dbReference>
<evidence type="ECO:0000259" key="9">
    <source>
        <dbReference type="PROSITE" id="PS50109"/>
    </source>
</evidence>
<keyword evidence="7" id="KW-0902">Two-component regulatory system</keyword>
<dbReference type="PRINTS" id="PR00344">
    <property type="entry name" value="BCTRLSENSOR"/>
</dbReference>
<organism evidence="10 11">
    <name type="scientific">Candidatus Eubacterium faecale</name>
    <dbReference type="NCBI Taxonomy" id="2838568"/>
    <lineage>
        <taxon>Bacteria</taxon>
        <taxon>Bacillati</taxon>
        <taxon>Bacillota</taxon>
        <taxon>Clostridia</taxon>
        <taxon>Eubacteriales</taxon>
        <taxon>Eubacteriaceae</taxon>
        <taxon>Eubacterium</taxon>
    </lineage>
</organism>
<dbReference type="InterPro" id="IPR004358">
    <property type="entry name" value="Sig_transdc_His_kin-like_C"/>
</dbReference>
<dbReference type="EMBL" id="DWXN01000012">
    <property type="protein sequence ID" value="HJB75400.1"/>
    <property type="molecule type" value="Genomic_DNA"/>
</dbReference>
<dbReference type="SUPFAM" id="SSF47384">
    <property type="entry name" value="Homodimeric domain of signal transducing histidine kinase"/>
    <property type="match status" value="1"/>
</dbReference>
<dbReference type="PANTHER" id="PTHR45453">
    <property type="entry name" value="PHOSPHATE REGULON SENSOR PROTEIN PHOR"/>
    <property type="match status" value="1"/>
</dbReference>
<sequence length="330" mass="37305">MKNKEFRLMLMISAFATVLCFLICLFISTACAFISLALGIILSVVFYVFTKQRYRKIEELNDYLSEVCSGNYELAVNDNAEGELSILKNNLYKVMILLRTASEDAKKDKLYLADSLADISHQLKTPLTSMMIITEVLQDEKDEEKRAGFIRIIEEQLEKMKWLITTLLKLSKLDADTADFNMKSLNCADIIDRSINPFLVQAEIRKIKISKHVNPFIFTGDENWSVEALENIIKNCLEHTSDGGTLNINTNSTTIYNEIEISDNGSGIAKEDLPHIFERFYHGKNSSAESVGIGLALSKAVFSKENANIDVKSKEGIGTKFTIRFYKFVV</sequence>
<reference evidence="10" key="2">
    <citation type="submission" date="2021-04" db="EMBL/GenBank/DDBJ databases">
        <authorList>
            <person name="Gilroy R."/>
        </authorList>
    </citation>
    <scope>NUCLEOTIDE SEQUENCE</scope>
    <source>
        <strain evidence="10">CHK188-16595</strain>
    </source>
</reference>
<gene>
    <name evidence="10" type="ORF">IAA37_07000</name>
</gene>
<keyword evidence="6 10" id="KW-0418">Kinase</keyword>
<dbReference type="Pfam" id="PF02518">
    <property type="entry name" value="HATPase_c"/>
    <property type="match status" value="1"/>
</dbReference>
<evidence type="ECO:0000256" key="7">
    <source>
        <dbReference type="ARBA" id="ARBA00023012"/>
    </source>
</evidence>
<accession>A0A9D2MIF7</accession>
<dbReference type="CDD" id="cd00082">
    <property type="entry name" value="HisKA"/>
    <property type="match status" value="1"/>
</dbReference>
<dbReference type="GO" id="GO:0016036">
    <property type="term" value="P:cellular response to phosphate starvation"/>
    <property type="evidence" value="ECO:0007669"/>
    <property type="project" value="TreeGrafter"/>
</dbReference>
<dbReference type="SMART" id="SM00388">
    <property type="entry name" value="HisKA"/>
    <property type="match status" value="1"/>
</dbReference>
<keyword evidence="4" id="KW-0597">Phosphoprotein</keyword>
<evidence type="ECO:0000256" key="4">
    <source>
        <dbReference type="ARBA" id="ARBA00022553"/>
    </source>
</evidence>
<dbReference type="EC" id="2.7.13.3" evidence="3"/>
<feature type="domain" description="Histidine kinase" evidence="9">
    <location>
        <begin position="118"/>
        <end position="329"/>
    </location>
</feature>
<dbReference type="Gene3D" id="3.30.565.10">
    <property type="entry name" value="Histidine kinase-like ATPase, C-terminal domain"/>
    <property type="match status" value="1"/>
</dbReference>
<protein>
    <recommendedName>
        <fullName evidence="3">histidine kinase</fullName>
        <ecNumber evidence="3">2.7.13.3</ecNumber>
    </recommendedName>
</protein>
<dbReference type="InterPro" id="IPR003594">
    <property type="entry name" value="HATPase_dom"/>
</dbReference>
<dbReference type="AlphaFoldDB" id="A0A9D2MIF7"/>